<dbReference type="RefSeq" id="WP_413779431.1">
    <property type="nucleotide sequence ID" value="NZ_JAUOZS010000001.1"/>
</dbReference>
<reference evidence="1 2" key="1">
    <citation type="submission" date="2023-07" db="EMBL/GenBank/DDBJ databases">
        <title>The novel representative of Negativicutes class, Anaeroselena agilis gen. nov. sp. nov.</title>
        <authorList>
            <person name="Prokofeva M.I."/>
            <person name="Elcheninov A.G."/>
            <person name="Klyukina A."/>
            <person name="Kublanov I.V."/>
            <person name="Frolov E.N."/>
            <person name="Podosokorskaya O.A."/>
        </authorList>
    </citation>
    <scope>NUCLEOTIDE SEQUENCE [LARGE SCALE GENOMIC DNA]</scope>
    <source>
        <strain evidence="1 2">4137-cl</strain>
    </source>
</reference>
<evidence type="ECO:0000313" key="2">
    <source>
        <dbReference type="Proteomes" id="UP001254848"/>
    </source>
</evidence>
<name>A0ABU3NVQ4_9FIRM</name>
<comment type="caution">
    <text evidence="1">The sequence shown here is derived from an EMBL/GenBank/DDBJ whole genome shotgun (WGS) entry which is preliminary data.</text>
</comment>
<protein>
    <submittedName>
        <fullName evidence="1">Uncharacterized protein</fullName>
    </submittedName>
</protein>
<dbReference type="EMBL" id="JAUOZS010000001">
    <property type="protein sequence ID" value="MDT8900899.1"/>
    <property type="molecule type" value="Genomic_DNA"/>
</dbReference>
<evidence type="ECO:0000313" key="1">
    <source>
        <dbReference type="EMBL" id="MDT8900899.1"/>
    </source>
</evidence>
<proteinExistence type="predicted"/>
<dbReference type="Proteomes" id="UP001254848">
    <property type="component" value="Unassembled WGS sequence"/>
</dbReference>
<organism evidence="1 2">
    <name type="scientific">Anaeroselena agilis</name>
    <dbReference type="NCBI Taxonomy" id="3063788"/>
    <lineage>
        <taxon>Bacteria</taxon>
        <taxon>Bacillati</taxon>
        <taxon>Bacillota</taxon>
        <taxon>Negativicutes</taxon>
        <taxon>Acetonemataceae</taxon>
        <taxon>Anaeroselena</taxon>
    </lineage>
</organism>
<gene>
    <name evidence="1" type="ORF">Q4T40_06585</name>
</gene>
<accession>A0ABU3NVQ4</accession>
<sequence>MKDNLVQFPIQVAKSDLALGDKVRATAIPSDIKDEEDLAKFFGQIIGKEGYVAHLIDGSDRVVIDFGGTRGTPGHVAMSPDEFKLVAKGDGKVFDWGRKWKMEEIAVLASIPQDVLAENPMAEMLKGIPVKVIKSGLPDHDYQVVLPLGLGHVCVNEDNLVTPDDFKAQKAVAVAPNLH</sequence>
<keyword evidence="2" id="KW-1185">Reference proteome</keyword>